<dbReference type="Pfam" id="PF00125">
    <property type="entry name" value="Histone"/>
    <property type="match status" value="1"/>
</dbReference>
<dbReference type="GO" id="GO:0000786">
    <property type="term" value="C:nucleosome"/>
    <property type="evidence" value="ECO:0007669"/>
    <property type="project" value="InterPro"/>
</dbReference>
<dbReference type="GO" id="GO:0003677">
    <property type="term" value="F:DNA binding"/>
    <property type="evidence" value="ECO:0007669"/>
    <property type="project" value="InterPro"/>
</dbReference>
<dbReference type="InterPro" id="IPR009072">
    <property type="entry name" value="Histone-fold"/>
</dbReference>
<evidence type="ECO:0000313" key="5">
    <source>
        <dbReference type="EMBL" id="GER55624.1"/>
    </source>
</evidence>
<dbReference type="FunFam" id="1.10.20.10:FF:000043">
    <property type="entry name" value="Histone H2B"/>
    <property type="match status" value="1"/>
</dbReference>
<keyword evidence="6" id="KW-1185">Reference proteome</keyword>
<feature type="compositionally biased region" description="Acidic residues" evidence="3">
    <location>
        <begin position="71"/>
        <end position="83"/>
    </location>
</feature>
<dbReference type="PANTHER" id="PTHR23428">
    <property type="entry name" value="HISTONE H2B"/>
    <property type="match status" value="1"/>
</dbReference>
<gene>
    <name evidence="5" type="ORF">STAS_33294</name>
</gene>
<dbReference type="GO" id="GO:0005634">
    <property type="term" value="C:nucleus"/>
    <property type="evidence" value="ECO:0007669"/>
    <property type="project" value="UniProtKB-ARBA"/>
</dbReference>
<protein>
    <submittedName>
        <fullName evidence="5">Histone H2B</fullName>
    </submittedName>
</protein>
<evidence type="ECO:0000256" key="1">
    <source>
        <dbReference type="ARBA" id="ARBA00002001"/>
    </source>
</evidence>
<dbReference type="InterPro" id="IPR000558">
    <property type="entry name" value="Histone_H2B"/>
</dbReference>
<reference evidence="6" key="1">
    <citation type="journal article" date="2019" name="Curr. Biol.">
        <title>Genome Sequence of Striga asiatica Provides Insight into the Evolution of Plant Parasitism.</title>
        <authorList>
            <person name="Yoshida S."/>
            <person name="Kim S."/>
            <person name="Wafula E.K."/>
            <person name="Tanskanen J."/>
            <person name="Kim Y.M."/>
            <person name="Honaas L."/>
            <person name="Yang Z."/>
            <person name="Spallek T."/>
            <person name="Conn C.E."/>
            <person name="Ichihashi Y."/>
            <person name="Cheong K."/>
            <person name="Cui S."/>
            <person name="Der J.P."/>
            <person name="Gundlach H."/>
            <person name="Jiao Y."/>
            <person name="Hori C."/>
            <person name="Ishida J.K."/>
            <person name="Kasahara H."/>
            <person name="Kiba T."/>
            <person name="Kim M.S."/>
            <person name="Koo N."/>
            <person name="Laohavisit A."/>
            <person name="Lee Y.H."/>
            <person name="Lumba S."/>
            <person name="McCourt P."/>
            <person name="Mortimer J.C."/>
            <person name="Mutuku J.M."/>
            <person name="Nomura T."/>
            <person name="Sasaki-Sekimoto Y."/>
            <person name="Seto Y."/>
            <person name="Wang Y."/>
            <person name="Wakatake T."/>
            <person name="Sakakibara H."/>
            <person name="Demura T."/>
            <person name="Yamaguchi S."/>
            <person name="Yoneyama K."/>
            <person name="Manabe R.I."/>
            <person name="Nelson D.C."/>
            <person name="Schulman A.H."/>
            <person name="Timko M.P."/>
            <person name="dePamphilis C.W."/>
            <person name="Choi D."/>
            <person name="Shirasu K."/>
        </authorList>
    </citation>
    <scope>NUCLEOTIDE SEQUENCE [LARGE SCALE GENOMIC DNA]</scope>
    <source>
        <strain evidence="6">cv. UVA1</strain>
    </source>
</reference>
<dbReference type="GO" id="GO:0046982">
    <property type="term" value="F:protein heterodimerization activity"/>
    <property type="evidence" value="ECO:0007669"/>
    <property type="project" value="InterPro"/>
</dbReference>
<dbReference type="EMBL" id="BKCP01011959">
    <property type="protein sequence ID" value="GER55624.1"/>
    <property type="molecule type" value="Genomic_DNA"/>
</dbReference>
<feature type="region of interest" description="Disordered" evidence="3">
    <location>
        <begin position="28"/>
        <end position="155"/>
    </location>
</feature>
<comment type="caution">
    <text evidence="5">The sequence shown here is derived from an EMBL/GenBank/DDBJ whole genome shotgun (WGS) entry which is preliminary data.</text>
</comment>
<comment type="similarity">
    <text evidence="2">Belongs to the histone H2B family.</text>
</comment>
<dbReference type="GO" id="GO:0030527">
    <property type="term" value="F:structural constituent of chromatin"/>
    <property type="evidence" value="ECO:0007669"/>
    <property type="project" value="InterPro"/>
</dbReference>
<dbReference type="SMART" id="SM00427">
    <property type="entry name" value="H2B"/>
    <property type="match status" value="1"/>
</dbReference>
<evidence type="ECO:0000256" key="3">
    <source>
        <dbReference type="SAM" id="MobiDB-lite"/>
    </source>
</evidence>
<dbReference type="Proteomes" id="UP000325081">
    <property type="component" value="Unassembled WGS sequence"/>
</dbReference>
<evidence type="ECO:0000256" key="2">
    <source>
        <dbReference type="ARBA" id="ARBA00006846"/>
    </source>
</evidence>
<accession>A0A5A7REX7</accession>
<evidence type="ECO:0000313" key="6">
    <source>
        <dbReference type="Proteomes" id="UP000325081"/>
    </source>
</evidence>
<feature type="domain" description="Core Histone H2A/H2B/H3" evidence="4">
    <location>
        <begin position="143"/>
        <end position="219"/>
    </location>
</feature>
<dbReference type="CDD" id="cd22910">
    <property type="entry name" value="HFD_H2B"/>
    <property type="match status" value="1"/>
</dbReference>
<name>A0A5A7REX7_STRAF</name>
<dbReference type="OrthoDB" id="1913820at2759"/>
<evidence type="ECO:0000259" key="4">
    <source>
        <dbReference type="Pfam" id="PF00125"/>
    </source>
</evidence>
<sequence length="245" mass="26460">MAPKRRSGRAVKTVVTTTKVVEETVKVVVGPNGDESEPVELLSSSTKENRDIIITEPVSKTVPVQEKPDQQEEADIGDDDDETQPTSQPEVTPAPPEPAAGAQKPVGPSTPREDREKMKKKQKVAGKEKPAAAAAAAGGEGRKRRRRRGGGGPEGYKRYVWKVMKQVHPEMGMSSKAMTVVNNLMVDMFERLAEEAARLQGHAGRKTMSSREIQAAVKLVLPGELGKHAIAEGTKAVTNYVSYVA</sequence>
<dbReference type="AlphaFoldDB" id="A0A5A7REX7"/>
<organism evidence="5 6">
    <name type="scientific">Striga asiatica</name>
    <name type="common">Asiatic witchweed</name>
    <name type="synonym">Buchnera asiatica</name>
    <dbReference type="NCBI Taxonomy" id="4170"/>
    <lineage>
        <taxon>Eukaryota</taxon>
        <taxon>Viridiplantae</taxon>
        <taxon>Streptophyta</taxon>
        <taxon>Embryophyta</taxon>
        <taxon>Tracheophyta</taxon>
        <taxon>Spermatophyta</taxon>
        <taxon>Magnoliopsida</taxon>
        <taxon>eudicotyledons</taxon>
        <taxon>Gunneridae</taxon>
        <taxon>Pentapetalae</taxon>
        <taxon>asterids</taxon>
        <taxon>lamiids</taxon>
        <taxon>Lamiales</taxon>
        <taxon>Orobanchaceae</taxon>
        <taxon>Buchnereae</taxon>
        <taxon>Striga</taxon>
    </lineage>
</organism>
<dbReference type="SUPFAM" id="SSF47113">
    <property type="entry name" value="Histone-fold"/>
    <property type="match status" value="1"/>
</dbReference>
<comment type="function">
    <text evidence="1">Core component of nucleosome. Nucleosomes wrap and compact DNA into chromatin, limiting DNA accessibility to the cellular machineries which require DNA as a template. Histones thereby play a central role in transcription regulation, DNA repair, DNA replication and chromosomal stability. DNA accessibility is regulated via a complex set of post-translational modifications of histones, also called histone code, and nucleosome remodeling.</text>
</comment>
<dbReference type="Gene3D" id="1.10.20.10">
    <property type="entry name" value="Histone, subunit A"/>
    <property type="match status" value="1"/>
</dbReference>
<proteinExistence type="inferred from homology"/>
<dbReference type="InterPro" id="IPR007125">
    <property type="entry name" value="H2A/H2B/H3"/>
</dbReference>
<dbReference type="PRINTS" id="PR00621">
    <property type="entry name" value="HISTONEH2B"/>
</dbReference>